<dbReference type="STRING" id="933852.A0A0C3BD02"/>
<evidence type="ECO:0000256" key="1">
    <source>
        <dbReference type="SAM" id="MobiDB-lite"/>
    </source>
</evidence>
<dbReference type="Pfam" id="PF00808">
    <property type="entry name" value="CBFD_NFYB_HMF"/>
    <property type="match status" value="1"/>
</dbReference>
<feature type="compositionally biased region" description="Low complexity" evidence="1">
    <location>
        <begin position="403"/>
        <end position="465"/>
    </location>
</feature>
<feature type="region of interest" description="Disordered" evidence="1">
    <location>
        <begin position="499"/>
        <end position="550"/>
    </location>
</feature>
<reference evidence="4" key="2">
    <citation type="submission" date="2015-01" db="EMBL/GenBank/DDBJ databases">
        <title>Evolutionary Origins and Diversification of the Mycorrhizal Mutualists.</title>
        <authorList>
            <consortium name="DOE Joint Genome Institute"/>
            <consortium name="Mycorrhizal Genomics Consortium"/>
            <person name="Kohler A."/>
            <person name="Kuo A."/>
            <person name="Nagy L.G."/>
            <person name="Floudas D."/>
            <person name="Copeland A."/>
            <person name="Barry K.W."/>
            <person name="Cichocki N."/>
            <person name="Veneault-Fourrey C."/>
            <person name="LaButti K."/>
            <person name="Lindquist E.A."/>
            <person name="Lipzen A."/>
            <person name="Lundell T."/>
            <person name="Morin E."/>
            <person name="Murat C."/>
            <person name="Riley R."/>
            <person name="Ohm R."/>
            <person name="Sun H."/>
            <person name="Tunlid A."/>
            <person name="Henrissat B."/>
            <person name="Grigoriev I.V."/>
            <person name="Hibbett D.S."/>
            <person name="Martin F."/>
        </authorList>
    </citation>
    <scope>NUCLEOTIDE SEQUENCE [LARGE SCALE GENOMIC DNA]</scope>
    <source>
        <strain evidence="4">MAFF 305830</strain>
    </source>
</reference>
<dbReference type="InterPro" id="IPR003958">
    <property type="entry name" value="CBFA_NFYB_domain"/>
</dbReference>
<keyword evidence="4" id="KW-1185">Reference proteome</keyword>
<dbReference type="OrthoDB" id="3191277at2759"/>
<organism evidence="3 4">
    <name type="scientific">Serendipita vermifera MAFF 305830</name>
    <dbReference type="NCBI Taxonomy" id="933852"/>
    <lineage>
        <taxon>Eukaryota</taxon>
        <taxon>Fungi</taxon>
        <taxon>Dikarya</taxon>
        <taxon>Basidiomycota</taxon>
        <taxon>Agaricomycotina</taxon>
        <taxon>Agaricomycetes</taxon>
        <taxon>Sebacinales</taxon>
        <taxon>Serendipitaceae</taxon>
        <taxon>Serendipita</taxon>
    </lineage>
</organism>
<evidence type="ECO:0000313" key="3">
    <source>
        <dbReference type="EMBL" id="KIM30014.1"/>
    </source>
</evidence>
<sequence length="550" mass="56442">MASASTTKPARDRSTSPMQLEKDEQTSTKRAQATVSSATMADATRLDIESAPLGSKKPRKKTGKSRNARAEVATARDVLGDVVEAVDDGEPAYRLPRVQKIVKMNDQALISKEAAFVMALAAEEMTRRLTRAGCDVAKTEQRLDLALSDVATAVLASTSLSFLADIIPQTMPLSTARSRRLTKDITPFPPDPTQTMVSRIQDTLRHNPRSLSSYAPHKLGNPGGIGTPVAVMLAPSPPGATTSTTTAAPGAGTSRNYSPREAKAIANANAKAGGQTNNNNNNNNGRSVPIGAMMPPPMTLPPGFDYRTLGLPPPPPGMTFHAIDPEAYKNGIRWAPVQARDVPAVAAAGAAAAGLPGGDGEGSMPPGPWIDPNGNYIVPVPSGTTIVGSPHLFPTLPPPPAPASGSAGTAPAPAPSASTSTAPARSSRRTSTTKSATTRQQQQQAQSNPAPAEASSSSSPPVVAGSGSGTAPSPFHPGQLHGRTIYSADVGNAEVDSAAAISTATAPPPKTNGRGGATTGSAKKRASTKGRASLQTKKARGEEDAMDVTP</sequence>
<dbReference type="SUPFAM" id="SSF47113">
    <property type="entry name" value="Histone-fold"/>
    <property type="match status" value="1"/>
</dbReference>
<feature type="compositionally biased region" description="Low complexity" evidence="1">
    <location>
        <begin position="239"/>
        <end position="254"/>
    </location>
</feature>
<dbReference type="HOGENOM" id="CLU_495369_0_0_1"/>
<feature type="region of interest" description="Disordered" evidence="1">
    <location>
        <begin position="389"/>
        <end position="487"/>
    </location>
</feature>
<feature type="region of interest" description="Disordered" evidence="1">
    <location>
        <begin position="237"/>
        <end position="258"/>
    </location>
</feature>
<name>A0A0C3BD02_SERVB</name>
<protein>
    <recommendedName>
        <fullName evidence="2">Transcription factor CBF/NF-Y/archaeal histone domain-containing protein</fullName>
    </recommendedName>
</protein>
<gene>
    <name evidence="3" type="ORF">M408DRAFT_328439</name>
</gene>
<feature type="compositionally biased region" description="Basic and acidic residues" evidence="1">
    <location>
        <begin position="9"/>
        <end position="27"/>
    </location>
</feature>
<evidence type="ECO:0000259" key="2">
    <source>
        <dbReference type="Pfam" id="PF00808"/>
    </source>
</evidence>
<evidence type="ECO:0000313" key="4">
    <source>
        <dbReference type="Proteomes" id="UP000054097"/>
    </source>
</evidence>
<feature type="domain" description="Transcription factor CBF/NF-Y/archaeal histone" evidence="2">
    <location>
        <begin position="97"/>
        <end position="154"/>
    </location>
</feature>
<dbReference type="Proteomes" id="UP000054097">
    <property type="component" value="Unassembled WGS sequence"/>
</dbReference>
<dbReference type="AlphaFoldDB" id="A0A0C3BD02"/>
<dbReference type="Gene3D" id="1.10.20.10">
    <property type="entry name" value="Histone, subunit A"/>
    <property type="match status" value="1"/>
</dbReference>
<feature type="region of interest" description="Disordered" evidence="1">
    <location>
        <begin position="1"/>
        <end position="71"/>
    </location>
</feature>
<dbReference type="EMBL" id="KN824286">
    <property type="protein sequence ID" value="KIM30014.1"/>
    <property type="molecule type" value="Genomic_DNA"/>
</dbReference>
<feature type="compositionally biased region" description="Polar residues" evidence="1">
    <location>
        <begin position="28"/>
        <end position="39"/>
    </location>
</feature>
<accession>A0A0C3BD02</accession>
<proteinExistence type="predicted"/>
<dbReference type="InterPro" id="IPR009072">
    <property type="entry name" value="Histone-fold"/>
</dbReference>
<feature type="compositionally biased region" description="Basic residues" evidence="1">
    <location>
        <begin position="56"/>
        <end position="67"/>
    </location>
</feature>
<dbReference type="GO" id="GO:0046982">
    <property type="term" value="F:protein heterodimerization activity"/>
    <property type="evidence" value="ECO:0007669"/>
    <property type="project" value="InterPro"/>
</dbReference>
<reference evidence="3 4" key="1">
    <citation type="submission" date="2014-04" db="EMBL/GenBank/DDBJ databases">
        <authorList>
            <consortium name="DOE Joint Genome Institute"/>
            <person name="Kuo A."/>
            <person name="Zuccaro A."/>
            <person name="Kohler A."/>
            <person name="Nagy L.G."/>
            <person name="Floudas D."/>
            <person name="Copeland A."/>
            <person name="Barry K.W."/>
            <person name="Cichocki N."/>
            <person name="Veneault-Fourrey C."/>
            <person name="LaButti K."/>
            <person name="Lindquist E.A."/>
            <person name="Lipzen A."/>
            <person name="Lundell T."/>
            <person name="Morin E."/>
            <person name="Murat C."/>
            <person name="Sun H."/>
            <person name="Tunlid A."/>
            <person name="Henrissat B."/>
            <person name="Grigoriev I.V."/>
            <person name="Hibbett D.S."/>
            <person name="Martin F."/>
            <person name="Nordberg H.P."/>
            <person name="Cantor M.N."/>
            <person name="Hua S.X."/>
        </authorList>
    </citation>
    <scope>NUCLEOTIDE SEQUENCE [LARGE SCALE GENOMIC DNA]</scope>
    <source>
        <strain evidence="3 4">MAFF 305830</strain>
    </source>
</reference>